<keyword evidence="3" id="KW-1185">Reference proteome</keyword>
<name>A0A0N9SU98_9CAUD</name>
<dbReference type="OrthoDB" id="23096at10239"/>
<dbReference type="EMBL" id="KT454806">
    <property type="protein sequence ID" value="ALH47107.1"/>
    <property type="molecule type" value="Genomic_DNA"/>
</dbReference>
<keyword evidence="1" id="KW-0812">Transmembrane</keyword>
<protein>
    <submittedName>
        <fullName evidence="2">Uncharacterized protein</fullName>
    </submittedName>
</protein>
<keyword evidence="1" id="KW-1133">Transmembrane helix</keyword>
<proteinExistence type="predicted"/>
<dbReference type="Proteomes" id="UP000202045">
    <property type="component" value="Segment"/>
</dbReference>
<accession>A0A0N9SU98</accession>
<dbReference type="GeneID" id="26637529"/>
<sequence>MQGYWLELIMSFGGLIVIGYLLAKHFFGTEECEDCDGTGLVGYGCCPYCGGTGKKHNGNS</sequence>
<evidence type="ECO:0000256" key="1">
    <source>
        <dbReference type="SAM" id="Phobius"/>
    </source>
</evidence>
<evidence type="ECO:0000313" key="2">
    <source>
        <dbReference type="EMBL" id="ALH47107.1"/>
    </source>
</evidence>
<evidence type="ECO:0000313" key="3">
    <source>
        <dbReference type="Proteomes" id="UP000202045"/>
    </source>
</evidence>
<organism evidence="2 3">
    <name type="scientific">Escherichia phage SUSP2</name>
    <dbReference type="NCBI Taxonomy" id="1718669"/>
    <lineage>
        <taxon>Viruses</taxon>
        <taxon>Duplodnaviria</taxon>
        <taxon>Heunggongvirae</taxon>
        <taxon>Uroviricota</taxon>
        <taxon>Caudoviricetes</taxon>
        <taxon>Andersonviridae</taxon>
        <taxon>Ounavirinae</taxon>
        <taxon>Mooglevirus</taxon>
        <taxon>Mooglevirus susp2</taxon>
        <taxon>Suspvirus SUSP2</taxon>
    </lineage>
</organism>
<dbReference type="KEGG" id="vg:26637529"/>
<keyword evidence="1" id="KW-0472">Membrane</keyword>
<feature type="transmembrane region" description="Helical" evidence="1">
    <location>
        <begin position="6"/>
        <end position="23"/>
    </location>
</feature>
<dbReference type="RefSeq" id="YP_009210982.1">
    <property type="nucleotide sequence ID" value="NC_028935.2"/>
</dbReference>
<reference evidence="2 3" key="1">
    <citation type="journal article" date="2017" name="MBio">
        <title>Novel 'Superspreader' Bacteriophages Promote Horizontal Gene Transfer by Transformation.</title>
        <authorList>
            <person name="Keen E.C."/>
            <person name="Bliskovsky V.V."/>
            <person name="Malagon F."/>
            <person name="Baker J.D."/>
            <person name="Prince J.S."/>
            <person name="Klaus J.S."/>
            <person name="Adhya S.L."/>
        </authorList>
    </citation>
    <scope>NUCLEOTIDE SEQUENCE [LARGE SCALE GENOMIC DNA]</scope>
</reference>